<dbReference type="Gene3D" id="3.30.1150.10">
    <property type="match status" value="1"/>
</dbReference>
<dbReference type="EMBL" id="AP031573">
    <property type="protein sequence ID" value="BFM45145.1"/>
    <property type="molecule type" value="Genomic_DNA"/>
</dbReference>
<dbReference type="SUPFAM" id="SSF74653">
    <property type="entry name" value="TolA/TonB C-terminal domain"/>
    <property type="match status" value="1"/>
</dbReference>
<name>A0AAT9H6S1_9FLAO</name>
<evidence type="ECO:0000313" key="1">
    <source>
        <dbReference type="EMBL" id="BFM45145.1"/>
    </source>
</evidence>
<evidence type="ECO:0008006" key="2">
    <source>
        <dbReference type="Google" id="ProtNLM"/>
    </source>
</evidence>
<sequence>MRNTFFALFSFALLFSCQNNPKPVEKKAVKKVERKSQNKLHENDNKVYNFGSVGAIPKYPGGIQKFHIFLTKNYVAPKEVAEDEQLAGAVFASMIIEKDGTLSDIKILRDFGYGSGEELERVLKLCPNWIPGTINGEPVRCLFSIPFYVQ</sequence>
<accession>A0AAT9H6S1</accession>
<organism evidence="1">
    <name type="scientific">Flavobacterium sp. CFS9</name>
    <dbReference type="NCBI Taxonomy" id="3143118"/>
    <lineage>
        <taxon>Bacteria</taxon>
        <taxon>Pseudomonadati</taxon>
        <taxon>Bacteroidota</taxon>
        <taxon>Flavobacteriia</taxon>
        <taxon>Flavobacteriales</taxon>
        <taxon>Flavobacteriaceae</taxon>
        <taxon>Flavobacterium</taxon>
    </lineage>
</organism>
<reference evidence="1" key="1">
    <citation type="submission" date="2024-05" db="EMBL/GenBank/DDBJ databases">
        <title>Whole-Genome Sequence of CFS9, a Potential Fish Probiotic Isolated from the Body Surface of Silurus asotus.</title>
        <authorList>
            <person name="Kojima M."/>
            <person name="Tobioka K."/>
            <person name="Yokota K."/>
            <person name="Nakatani H."/>
            <person name="Hori K."/>
            <person name="Tamaru Y."/>
            <person name="Okazaki F."/>
        </authorList>
    </citation>
    <scope>NUCLEOTIDE SEQUENCE</scope>
    <source>
        <strain evidence="1">CFS9</strain>
    </source>
</reference>
<dbReference type="RefSeq" id="WP_369616150.1">
    <property type="nucleotide sequence ID" value="NZ_AP031573.1"/>
</dbReference>
<proteinExistence type="predicted"/>
<gene>
    <name evidence="1" type="ORF">CFS9_37860</name>
</gene>
<dbReference type="AlphaFoldDB" id="A0AAT9H6S1"/>
<dbReference type="PROSITE" id="PS51257">
    <property type="entry name" value="PROKAR_LIPOPROTEIN"/>
    <property type="match status" value="1"/>
</dbReference>
<protein>
    <recommendedName>
        <fullName evidence="2">TonB protein C-terminal</fullName>
    </recommendedName>
</protein>